<feature type="non-terminal residue" evidence="1">
    <location>
        <position position="1"/>
    </location>
</feature>
<reference evidence="1" key="1">
    <citation type="journal article" date="2019" name="Sci. Rep.">
        <title>Draft genome of Tanacetum cinerariifolium, the natural source of mosquito coil.</title>
        <authorList>
            <person name="Yamashiro T."/>
            <person name="Shiraishi A."/>
            <person name="Satake H."/>
            <person name="Nakayama K."/>
        </authorList>
    </citation>
    <scope>NUCLEOTIDE SEQUENCE</scope>
</reference>
<proteinExistence type="predicted"/>
<comment type="caution">
    <text evidence="1">The sequence shown here is derived from an EMBL/GenBank/DDBJ whole genome shotgun (WGS) entry which is preliminary data.</text>
</comment>
<protein>
    <submittedName>
        <fullName evidence="1">Uncharacterized protein</fullName>
    </submittedName>
</protein>
<dbReference type="EMBL" id="BKCJ010227547">
    <property type="protein sequence ID" value="GEY97014.1"/>
    <property type="molecule type" value="Genomic_DNA"/>
</dbReference>
<accession>A0A699I1T3</accession>
<dbReference type="AlphaFoldDB" id="A0A699I1T3"/>
<sequence>RGVTSGVGESEILMEEEEIVKLVEEEEMADLELHVCGNVIDQEDLYKFVEEVFDLVLEEEASESRAHEEWLKKCMQQKEEDAEHKRQLLVEAACALEVDAMGALDLMKVEAVGALDFREVGAVGSSSSSSLEI</sequence>
<gene>
    <name evidence="1" type="ORF">Tci_468988</name>
</gene>
<evidence type="ECO:0000313" key="1">
    <source>
        <dbReference type="EMBL" id="GEY97014.1"/>
    </source>
</evidence>
<name>A0A699I1T3_TANCI</name>
<organism evidence="1">
    <name type="scientific">Tanacetum cinerariifolium</name>
    <name type="common">Dalmatian daisy</name>
    <name type="synonym">Chrysanthemum cinerariifolium</name>
    <dbReference type="NCBI Taxonomy" id="118510"/>
    <lineage>
        <taxon>Eukaryota</taxon>
        <taxon>Viridiplantae</taxon>
        <taxon>Streptophyta</taxon>
        <taxon>Embryophyta</taxon>
        <taxon>Tracheophyta</taxon>
        <taxon>Spermatophyta</taxon>
        <taxon>Magnoliopsida</taxon>
        <taxon>eudicotyledons</taxon>
        <taxon>Gunneridae</taxon>
        <taxon>Pentapetalae</taxon>
        <taxon>asterids</taxon>
        <taxon>campanulids</taxon>
        <taxon>Asterales</taxon>
        <taxon>Asteraceae</taxon>
        <taxon>Asteroideae</taxon>
        <taxon>Anthemideae</taxon>
        <taxon>Anthemidinae</taxon>
        <taxon>Tanacetum</taxon>
    </lineage>
</organism>